<protein>
    <submittedName>
        <fullName evidence="1">Uncharacterized protein</fullName>
    </submittedName>
</protein>
<accession>A0ACB8UMU0</accession>
<sequence length="1283" mass="143102">MDSYRGVVRRAAVARSRPAPSCEASSSRIKENVSPSQAEYPAEEYHPFYFESPAQGRSSKNTGAERLFQSYEDTRIPFRDTVNSTRAFDHPRLDFYQGNPRAQLGHLYFPEDHFAPVGHEVFDSSEKGKAPLRGSAATSRQAPYHLEHEVSRPPQFPVKLGAQFDEEDGFPRQSDPAPYHYSPSRYSESGSVAAGHFESRSWENSFPKDLPQQASSYPQPKRGCTPKGPSTPVAPKKQTTGFPQPHQFNTLSNRAQFDPLNFFPSVAKPHGSLELPSCAPIVRRVTEPVVKGAPDTPQIIVEPPTGSKRVATEPSVATSKETSRKEAQNLSTPFDDPVSQTPTPKSRKKSIHRLAESFKHLFNSRSKTDSDVSFKHSRTKSSSKKRRPSLSSRLFRRPSQQTLINYDLVTQSKVPPLPKMDHSRFLDPSSAMMALTKQKSEAMRLAREQSAAVVEMCRRAKTDVPQYSFEELIGKGSYGRVYKGRQLSSQKFVAIKVMDIDKLDYQAIRDMRDESIKDFIHETKVLQQVKDAGAKNINMFIEAVSIHSQLWLICEYCPGGSVKTLMRATGDKLEEKFIIPIARELAEGLKAIHDAGIIHRDVKETKDEKHLSQSSTLIITGVVKVDVDLDYLYWGAANILIHEEGRLQICDFGVAGVLQTKLDKRSTWIGTPHWMPPEMFPSRVAEPHQYGSEVDVWAYGCTLFECATGNPPNATLRERMQIGRQLNRFAPKLEGDAYSDRLRSLVSYSLAPDPRTRPTMKEILKHEYIMDSSEAYPTNILSELVRIYYQWSQRGGQRVSLFNPGGAAAAEMPLPMGTLGNEEWNFSTTAGFEKRYSIIDLDELSASLAALDEDLTPTGAPRTMGQGAEMTFMEKANFDERVKRGAAAMEGLFDEAKPDYKYETKNDFVPMQQMQRRSSDLPLRTDTDRSSVTSTFIDINLGDYESSHYAAGSASNNPPFQLADPDTIRANRSSARLIRNSSSSSTTSQEFQPRGPRPPTMDWTFDTAGQMTDEPDIMTQDDLHEEPPPEEETFKSDKRETMAWTFPVMTTNEGAPGDEALAEDGPGESEEEDPNRTEPGYTWRPDLDGTVRAADRPFSTLQPPPFENGPTSQIDAQPESRPTTALSMRSETDQDPFRFDGTTTVPNPNTPPEERPDPTDQFPAMPPSSLYEDFDASTLASSFNEYQDTNWSQGVTLRNGSSTEPRRQSVVSSLYAADVNKGQPVPEVDKPSSLYFPEPMPPSSECLADGASEDMVSAELDRLLGDFVQGLASTREALAATDN</sequence>
<evidence type="ECO:0000313" key="1">
    <source>
        <dbReference type="EMBL" id="KAI2381854.1"/>
    </source>
</evidence>
<reference evidence="1" key="1">
    <citation type="journal article" date="2022" name="bioRxiv">
        <title>Population genetic analysis of Ophidiomyces ophidiicola, the causative agent of snake fungal disease, indicates recent introductions to the USA.</title>
        <authorList>
            <person name="Ladner J.T."/>
            <person name="Palmer J.M."/>
            <person name="Ettinger C.L."/>
            <person name="Stajich J.E."/>
            <person name="Farrell T.M."/>
            <person name="Glorioso B.M."/>
            <person name="Lawson B."/>
            <person name="Price S.J."/>
            <person name="Stengle A.G."/>
            <person name="Grear D.A."/>
            <person name="Lorch J.M."/>
        </authorList>
    </citation>
    <scope>NUCLEOTIDE SEQUENCE</scope>
    <source>
        <strain evidence="1">NWHC 24266-5</strain>
    </source>
</reference>
<dbReference type="EMBL" id="JALBCA010000163">
    <property type="protein sequence ID" value="KAI2381854.1"/>
    <property type="molecule type" value="Genomic_DNA"/>
</dbReference>
<gene>
    <name evidence="1" type="ORF">LOY88_006541</name>
</gene>
<proteinExistence type="predicted"/>
<comment type="caution">
    <text evidence="1">The sequence shown here is derived from an EMBL/GenBank/DDBJ whole genome shotgun (WGS) entry which is preliminary data.</text>
</comment>
<organism evidence="1">
    <name type="scientific">Ophidiomyces ophidiicola</name>
    <dbReference type="NCBI Taxonomy" id="1387563"/>
    <lineage>
        <taxon>Eukaryota</taxon>
        <taxon>Fungi</taxon>
        <taxon>Dikarya</taxon>
        <taxon>Ascomycota</taxon>
        <taxon>Pezizomycotina</taxon>
        <taxon>Eurotiomycetes</taxon>
        <taxon>Eurotiomycetidae</taxon>
        <taxon>Onygenales</taxon>
        <taxon>Onygenaceae</taxon>
        <taxon>Ophidiomyces</taxon>
    </lineage>
</organism>
<name>A0ACB8UMU0_9EURO</name>